<dbReference type="PRINTS" id="PR00364">
    <property type="entry name" value="DISEASERSIST"/>
</dbReference>
<evidence type="ECO:0000313" key="2">
    <source>
        <dbReference type="EMBL" id="GCB89656.1"/>
    </source>
</evidence>
<dbReference type="SUPFAM" id="SSF52540">
    <property type="entry name" value="P-loop containing nucleoside triphosphate hydrolases"/>
    <property type="match status" value="1"/>
</dbReference>
<dbReference type="EMBL" id="BHXC01000006">
    <property type="protein sequence ID" value="GCB89656.1"/>
    <property type="molecule type" value="Genomic_DNA"/>
</dbReference>
<dbReference type="InterPro" id="IPR011990">
    <property type="entry name" value="TPR-like_helical_dom_sf"/>
</dbReference>
<dbReference type="SUPFAM" id="SSF48452">
    <property type="entry name" value="TPR-like"/>
    <property type="match status" value="1"/>
</dbReference>
<sequence>MGQTGPVASNIPEESTSFVGRRAELRQLSTELTQHRLITLTGPGGVGKTRIAMRAAQAATARFPDGVHWVPLWPLQGDQLLVAAVCDAVGLADHSARTPVAALCEWLADKDLLLVLDSCEHLVAACRDLVGDLLTAAPGVTVMVTTRQPLEVAGEWITEIGPLPCTGTNDALTLFTERAGTVAPDLRLADPLNADAAALICRRLEGIPLALELAGAQLAHRPLTQVVERLGSRLDALDGTGMPWTPRHRTLRTAIGWSHELCAPLERLLWARLSVFRGTFDVGSAAAVCADGPLTPDAVRTALAGLAAKSVVSREGNRFRMLDTLREYGRMWLAELDETVTVADRHAEHFVGFGRRAELGWLGPDQVTWYGRVAESYVDLCTALDHLLGSAPARAQELSAAIGFFWTCCGHLHEARDYLERALAAQAAEDAEGTARTRALWALGVAVLLQGEIQAAETLGRECARTARDSGDHDAVLAAGYLIGLTHLMAGRPLTAHTVAGQVLGPPPDDPFDSAARLRCHLVRLFALTALGRLREARTAATVLRQGCVERGEYWSRSYTDYQLALIALFQDRPEESAGHARAMLAAKRRIGDNFGIALGLDLLAAAVAAQGDGASAAQVYGSGQAFWRTVGHPQRGTPELRAVREQCERRARAAIGDAAYAAAFHRAAEQNPELLLARILAGDF</sequence>
<accession>A0A401QW80</accession>
<dbReference type="Gene3D" id="3.40.50.300">
    <property type="entry name" value="P-loop containing nucleotide triphosphate hydrolases"/>
    <property type="match status" value="1"/>
</dbReference>
<reference evidence="2 3" key="1">
    <citation type="journal article" date="2019" name="Microbiol. Resour. Announc.">
        <title>Draft Genome Sequence of the Most Traditional epsilon-Poly-l-Lysine Producer, Streptomyces albulus NBRC14147.</title>
        <authorList>
            <person name="Yamanaka K."/>
            <person name="Hamano Y."/>
        </authorList>
    </citation>
    <scope>NUCLEOTIDE SEQUENCE [LARGE SCALE GENOMIC DNA]</scope>
    <source>
        <strain evidence="2 3">NBRC 14147</strain>
    </source>
</reference>
<dbReference type="InterPro" id="IPR027417">
    <property type="entry name" value="P-loop_NTPase"/>
</dbReference>
<dbReference type="Proteomes" id="UP000288351">
    <property type="component" value="Unassembled WGS sequence"/>
</dbReference>
<evidence type="ECO:0000259" key="1">
    <source>
        <dbReference type="Pfam" id="PF00931"/>
    </source>
</evidence>
<dbReference type="InterPro" id="IPR002182">
    <property type="entry name" value="NB-ARC"/>
</dbReference>
<dbReference type="GO" id="GO:0043531">
    <property type="term" value="F:ADP binding"/>
    <property type="evidence" value="ECO:0007669"/>
    <property type="project" value="InterPro"/>
</dbReference>
<proteinExistence type="predicted"/>
<dbReference type="PANTHER" id="PTHR47691:SF3">
    <property type="entry name" value="HTH-TYPE TRANSCRIPTIONAL REGULATOR RV0890C-RELATED"/>
    <property type="match status" value="1"/>
</dbReference>
<comment type="caution">
    <text evidence="2">The sequence shown here is derived from an EMBL/GenBank/DDBJ whole genome shotgun (WGS) entry which is preliminary data.</text>
</comment>
<dbReference type="Pfam" id="PF00931">
    <property type="entry name" value="NB-ARC"/>
    <property type="match status" value="1"/>
</dbReference>
<gene>
    <name evidence="2" type="ORF">SALB_02344</name>
</gene>
<dbReference type="PANTHER" id="PTHR47691">
    <property type="entry name" value="REGULATOR-RELATED"/>
    <property type="match status" value="1"/>
</dbReference>
<protein>
    <recommendedName>
        <fullName evidence="1">NB-ARC domain-containing protein</fullName>
    </recommendedName>
</protein>
<dbReference type="AlphaFoldDB" id="A0A401QW80"/>
<feature type="domain" description="NB-ARC" evidence="1">
    <location>
        <begin position="32"/>
        <end position="156"/>
    </location>
</feature>
<evidence type="ECO:0000313" key="3">
    <source>
        <dbReference type="Proteomes" id="UP000288351"/>
    </source>
</evidence>
<dbReference type="Gene3D" id="1.25.40.10">
    <property type="entry name" value="Tetratricopeptide repeat domain"/>
    <property type="match status" value="1"/>
</dbReference>
<name>A0A401QW80_STRNR</name>
<organism evidence="2 3">
    <name type="scientific">Streptomyces noursei</name>
    <name type="common">Streptomyces albulus</name>
    <dbReference type="NCBI Taxonomy" id="1971"/>
    <lineage>
        <taxon>Bacteria</taxon>
        <taxon>Bacillati</taxon>
        <taxon>Actinomycetota</taxon>
        <taxon>Actinomycetes</taxon>
        <taxon>Kitasatosporales</taxon>
        <taxon>Streptomycetaceae</taxon>
        <taxon>Streptomyces</taxon>
    </lineage>
</organism>